<dbReference type="STRING" id="570947.SAMN05421687_103337"/>
<keyword evidence="3" id="KW-1185">Reference proteome</keyword>
<evidence type="ECO:0000259" key="1">
    <source>
        <dbReference type="Pfam" id="PF12146"/>
    </source>
</evidence>
<dbReference type="OrthoDB" id="9806902at2"/>
<reference evidence="3" key="1">
    <citation type="submission" date="2017-01" db="EMBL/GenBank/DDBJ databases">
        <authorList>
            <person name="Varghese N."/>
            <person name="Submissions S."/>
        </authorList>
    </citation>
    <scope>NUCLEOTIDE SEQUENCE [LARGE SCALE GENOMIC DNA]</scope>
    <source>
        <strain evidence="3">DSM 23127</strain>
    </source>
</reference>
<organism evidence="2 3">
    <name type="scientific">Salimicrobium flavidum</name>
    <dbReference type="NCBI Taxonomy" id="570947"/>
    <lineage>
        <taxon>Bacteria</taxon>
        <taxon>Bacillati</taxon>
        <taxon>Bacillota</taxon>
        <taxon>Bacilli</taxon>
        <taxon>Bacillales</taxon>
        <taxon>Bacillaceae</taxon>
        <taxon>Salimicrobium</taxon>
    </lineage>
</organism>
<dbReference type="PRINTS" id="PR00111">
    <property type="entry name" value="ABHYDROLASE"/>
</dbReference>
<proteinExistence type="predicted"/>
<dbReference type="InterPro" id="IPR029058">
    <property type="entry name" value="AB_hydrolase_fold"/>
</dbReference>
<dbReference type="InterPro" id="IPR051044">
    <property type="entry name" value="MAG_DAG_Lipase"/>
</dbReference>
<dbReference type="InterPro" id="IPR000073">
    <property type="entry name" value="AB_hydrolase_1"/>
</dbReference>
<gene>
    <name evidence="2" type="ORF">SAMN05421687_103337</name>
</gene>
<feature type="domain" description="Serine aminopeptidase S33" evidence="1">
    <location>
        <begin position="9"/>
        <end position="241"/>
    </location>
</feature>
<protein>
    <submittedName>
        <fullName evidence="2">Lysophospholipase</fullName>
    </submittedName>
</protein>
<dbReference type="RefSeq" id="WP_076558050.1">
    <property type="nucleotide sequence ID" value="NZ_FTOC01000003.1"/>
</dbReference>
<dbReference type="Gene3D" id="3.40.50.1820">
    <property type="entry name" value="alpha/beta hydrolase"/>
    <property type="match status" value="1"/>
</dbReference>
<dbReference type="EMBL" id="FTOC01000003">
    <property type="protein sequence ID" value="SIS44087.1"/>
    <property type="molecule type" value="Genomic_DNA"/>
</dbReference>
<dbReference type="SUPFAM" id="SSF53474">
    <property type="entry name" value="alpha/beta-Hydrolases"/>
    <property type="match status" value="1"/>
</dbReference>
<evidence type="ECO:0000313" key="3">
    <source>
        <dbReference type="Proteomes" id="UP000187608"/>
    </source>
</evidence>
<dbReference type="InterPro" id="IPR022742">
    <property type="entry name" value="Hydrolase_4"/>
</dbReference>
<dbReference type="PANTHER" id="PTHR11614">
    <property type="entry name" value="PHOSPHOLIPASE-RELATED"/>
    <property type="match status" value="1"/>
</dbReference>
<dbReference type="AlphaFoldDB" id="A0A1N7J4B0"/>
<name>A0A1N7J4B0_9BACI</name>
<evidence type="ECO:0000313" key="2">
    <source>
        <dbReference type="EMBL" id="SIS44087.1"/>
    </source>
</evidence>
<sequence length="257" mass="29644">MLKEYIAVSPKAVIVIVHGAFEHGGRYKTLAEKFQSDGYSVVVGDLPGQGDEKGERGHIKSFRQYITTIIGWVEYARDADLPIFLLGHSMGGLAVIRTLQEKTLPIRAVLLSSPALGIKNGADKPLEAISHVIDRIAPSFKVSYPYDPKVVTRNEEVWERDRRDDKILERVSVRWYKEFQRAIKTAHSKSLTDVPLLVMQAEHDKMVKLKDTKRWFNAQNLTEKTYKEWPGMYHEIFNEPEWKNVYRYALNFIEQHS</sequence>
<dbReference type="Proteomes" id="UP000187608">
    <property type="component" value="Unassembled WGS sequence"/>
</dbReference>
<dbReference type="Pfam" id="PF12146">
    <property type="entry name" value="Hydrolase_4"/>
    <property type="match status" value="1"/>
</dbReference>
<accession>A0A1N7J4B0</accession>